<comment type="subcellular location">
    <subcellularLocation>
        <location evidence="1 6">Membrane</location>
        <topology evidence="1 6">Multi-pass membrane protein</topology>
    </subcellularLocation>
</comment>
<protein>
    <recommendedName>
        <fullName evidence="6">WAT1-related protein</fullName>
    </recommendedName>
</protein>
<dbReference type="OrthoDB" id="1728340at2759"/>
<feature type="transmembrane region" description="Helical" evidence="6">
    <location>
        <begin position="177"/>
        <end position="197"/>
    </location>
</feature>
<dbReference type="PANTHER" id="PTHR31218">
    <property type="entry name" value="WAT1-RELATED PROTEIN"/>
    <property type="match status" value="1"/>
</dbReference>
<dbReference type="EMBL" id="KK914358">
    <property type="protein sequence ID" value="KDP38761.1"/>
    <property type="molecule type" value="Genomic_DNA"/>
</dbReference>
<evidence type="ECO:0000256" key="1">
    <source>
        <dbReference type="ARBA" id="ARBA00004141"/>
    </source>
</evidence>
<feature type="transmembrane region" description="Helical" evidence="6">
    <location>
        <begin position="6"/>
        <end position="23"/>
    </location>
</feature>
<dbReference type="InterPro" id="IPR000620">
    <property type="entry name" value="EamA_dom"/>
</dbReference>
<dbReference type="InterPro" id="IPR037185">
    <property type="entry name" value="EmrE-like"/>
</dbReference>
<evidence type="ECO:0000256" key="6">
    <source>
        <dbReference type="RuleBase" id="RU363077"/>
    </source>
</evidence>
<comment type="similarity">
    <text evidence="2 6">Belongs to the drug/metabolite transporter (DMT) superfamily. Plant drug/metabolite exporter (P-DME) (TC 2.A.7.4) family.</text>
</comment>
<reference evidence="8 9" key="1">
    <citation type="journal article" date="2014" name="PLoS ONE">
        <title>Global Analysis of Gene Expression Profiles in Physic Nut (Jatropha curcas L.) Seedlings Exposed to Salt Stress.</title>
        <authorList>
            <person name="Zhang L."/>
            <person name="Zhang C."/>
            <person name="Wu P."/>
            <person name="Chen Y."/>
            <person name="Li M."/>
            <person name="Jiang H."/>
            <person name="Wu G."/>
        </authorList>
    </citation>
    <scope>NUCLEOTIDE SEQUENCE [LARGE SCALE GENOMIC DNA]</scope>
    <source>
        <strain evidence="9">cv. GZQX0401</strain>
        <tissue evidence="8">Young leaves</tissue>
    </source>
</reference>
<dbReference type="SUPFAM" id="SSF103481">
    <property type="entry name" value="Multidrug resistance efflux transporter EmrE"/>
    <property type="match status" value="1"/>
</dbReference>
<accession>A0A067KRE6</accession>
<name>A0A067KRE6_JATCU</name>
<keyword evidence="3 6" id="KW-0812">Transmembrane</keyword>
<dbReference type="GO" id="GO:0016020">
    <property type="term" value="C:membrane"/>
    <property type="evidence" value="ECO:0007669"/>
    <property type="project" value="UniProtKB-SubCell"/>
</dbReference>
<evidence type="ECO:0000256" key="5">
    <source>
        <dbReference type="ARBA" id="ARBA00023136"/>
    </source>
</evidence>
<proteinExistence type="inferred from homology"/>
<feature type="transmembrane region" description="Helical" evidence="6">
    <location>
        <begin position="112"/>
        <end position="133"/>
    </location>
</feature>
<keyword evidence="9" id="KW-1185">Reference proteome</keyword>
<dbReference type="AlphaFoldDB" id="A0A067KRE6"/>
<dbReference type="GO" id="GO:0022857">
    <property type="term" value="F:transmembrane transporter activity"/>
    <property type="evidence" value="ECO:0007669"/>
    <property type="project" value="InterPro"/>
</dbReference>
<dbReference type="InterPro" id="IPR030184">
    <property type="entry name" value="WAT1-related"/>
</dbReference>
<feature type="transmembrane region" description="Helical" evidence="6">
    <location>
        <begin position="202"/>
        <end position="222"/>
    </location>
</feature>
<evidence type="ECO:0000256" key="4">
    <source>
        <dbReference type="ARBA" id="ARBA00022989"/>
    </source>
</evidence>
<feature type="transmembrane region" description="Helical" evidence="6">
    <location>
        <begin position="145"/>
        <end position="165"/>
    </location>
</feature>
<evidence type="ECO:0000313" key="9">
    <source>
        <dbReference type="Proteomes" id="UP000027138"/>
    </source>
</evidence>
<evidence type="ECO:0000256" key="2">
    <source>
        <dbReference type="ARBA" id="ARBA00007635"/>
    </source>
</evidence>
<evidence type="ECO:0000313" key="8">
    <source>
        <dbReference type="EMBL" id="KDP38761.1"/>
    </source>
</evidence>
<feature type="transmembrane region" description="Helical" evidence="6">
    <location>
        <begin position="80"/>
        <end position="100"/>
    </location>
</feature>
<feature type="domain" description="EamA" evidence="7">
    <location>
        <begin position="82"/>
        <end position="220"/>
    </location>
</feature>
<sequence>MASAMGNLVPAITFIMTTIFSYGRNMCGRERKIREDQYEKPDEYSKNSRTVLCMSGAISMALLRGPKLLNKSVLGDDKNWLLGCLFLFGSSCCWSSWLVLQVPATETYPDHLSLSAWMCFLATIHSAILAIFLEQDLSSWKLHSCLELIRCLFAGIIGSGVSFFIQEWLISQRGPLFSAMFNPLCTVIVFLLAALFLHEEIYIGSFIGAVGVIIGLYVVLWGKAKDLIEDPPQEKDPKLEIHQMATNMLIDEAVQETSKADNEEPLLS</sequence>
<keyword evidence="4 6" id="KW-1133">Transmembrane helix</keyword>
<gene>
    <name evidence="8" type="ORF">JCGZ_04114</name>
</gene>
<evidence type="ECO:0000256" key="3">
    <source>
        <dbReference type="ARBA" id="ARBA00022692"/>
    </source>
</evidence>
<organism evidence="8 9">
    <name type="scientific">Jatropha curcas</name>
    <name type="common">Barbados nut</name>
    <dbReference type="NCBI Taxonomy" id="180498"/>
    <lineage>
        <taxon>Eukaryota</taxon>
        <taxon>Viridiplantae</taxon>
        <taxon>Streptophyta</taxon>
        <taxon>Embryophyta</taxon>
        <taxon>Tracheophyta</taxon>
        <taxon>Spermatophyta</taxon>
        <taxon>Magnoliopsida</taxon>
        <taxon>eudicotyledons</taxon>
        <taxon>Gunneridae</taxon>
        <taxon>Pentapetalae</taxon>
        <taxon>rosids</taxon>
        <taxon>fabids</taxon>
        <taxon>Malpighiales</taxon>
        <taxon>Euphorbiaceae</taxon>
        <taxon>Crotonoideae</taxon>
        <taxon>Jatropheae</taxon>
        <taxon>Jatropha</taxon>
    </lineage>
</organism>
<dbReference type="Proteomes" id="UP000027138">
    <property type="component" value="Unassembled WGS sequence"/>
</dbReference>
<keyword evidence="5 6" id="KW-0472">Membrane</keyword>
<evidence type="ECO:0000259" key="7">
    <source>
        <dbReference type="Pfam" id="PF00892"/>
    </source>
</evidence>
<dbReference type="Pfam" id="PF00892">
    <property type="entry name" value="EamA"/>
    <property type="match status" value="1"/>
</dbReference>